<name>A0A931HSP2_9BACI</name>
<dbReference type="GO" id="GO:0030435">
    <property type="term" value="P:sporulation resulting in formation of a cellular spore"/>
    <property type="evidence" value="ECO:0007669"/>
    <property type="project" value="InterPro"/>
</dbReference>
<evidence type="ECO:0000313" key="3">
    <source>
        <dbReference type="Proteomes" id="UP000614490"/>
    </source>
</evidence>
<dbReference type="PROSITE" id="PS51257">
    <property type="entry name" value="PROKAR_LIPOPROTEIN"/>
    <property type="match status" value="1"/>
</dbReference>
<feature type="signal peptide" evidence="1">
    <location>
        <begin position="1"/>
        <end position="20"/>
    </location>
</feature>
<dbReference type="AlphaFoldDB" id="A0A931HSP2"/>
<gene>
    <name evidence="2" type="ORF">H0267_00370</name>
</gene>
<proteinExistence type="predicted"/>
<comment type="caution">
    <text evidence="2">The sequence shown here is derived from an EMBL/GenBank/DDBJ whole genome shotgun (WGS) entry which is preliminary data.</text>
</comment>
<dbReference type="InterPro" id="IPR019076">
    <property type="entry name" value="Spore_lipoprot_YhcN/YlaJ-like"/>
</dbReference>
<keyword evidence="1" id="KW-0732">Signal</keyword>
<organism evidence="2 3">
    <name type="scientific">Halobacillus yeomjeoni</name>
    <dbReference type="NCBI Taxonomy" id="311194"/>
    <lineage>
        <taxon>Bacteria</taxon>
        <taxon>Bacillati</taxon>
        <taxon>Bacillota</taxon>
        <taxon>Bacilli</taxon>
        <taxon>Bacillales</taxon>
        <taxon>Bacillaceae</taxon>
        <taxon>Halobacillus</taxon>
    </lineage>
</organism>
<dbReference type="EMBL" id="JADZSC010000001">
    <property type="protein sequence ID" value="MBH0228649.1"/>
    <property type="molecule type" value="Genomic_DNA"/>
</dbReference>
<keyword evidence="3" id="KW-1185">Reference proteome</keyword>
<dbReference type="Pfam" id="PF09580">
    <property type="entry name" value="Spore_YhcN_YlaJ"/>
    <property type="match status" value="1"/>
</dbReference>
<dbReference type="Proteomes" id="UP000614490">
    <property type="component" value="Unassembled WGS sequence"/>
</dbReference>
<reference evidence="2 3" key="1">
    <citation type="journal article" date="2005" name="Int. J. Syst. Evol. Microbiol.">
        <title>Halobacillus yeomjeoni sp. nov., isolated from a marine solar saltern in Korea.</title>
        <authorList>
            <person name="Yoon J.H."/>
            <person name="Kang S.J."/>
            <person name="Lee C.H."/>
            <person name="Oh H.W."/>
            <person name="Oh T.K."/>
        </authorList>
    </citation>
    <scope>NUCLEOTIDE SEQUENCE [LARGE SCALE GENOMIC DNA]</scope>
    <source>
        <strain evidence="2 3">KCTC 3957</strain>
    </source>
</reference>
<protein>
    <submittedName>
        <fullName evidence="2">YhcN/YlaJ family sporulation lipoprotein</fullName>
    </submittedName>
</protein>
<evidence type="ECO:0000256" key="1">
    <source>
        <dbReference type="SAM" id="SignalP"/>
    </source>
</evidence>
<feature type="chain" id="PRO_5038386004" evidence="1">
    <location>
        <begin position="21"/>
        <end position="179"/>
    </location>
</feature>
<accession>A0A931HSP2</accession>
<dbReference type="NCBIfam" id="TIGR02898">
    <property type="entry name" value="spore_YhcN_YlaJ"/>
    <property type="match status" value="1"/>
</dbReference>
<dbReference type="InterPro" id="IPR014247">
    <property type="entry name" value="Spore_lipoprot_YhcN/YlaJ"/>
</dbReference>
<sequence>MKWKAFAIGLLAASSLVACQAEQEIGTGEGNYEGVQNTRFQRMADRMYEGTDRANKYDNDRGMVHNTNYQVARTAAQNITKNVPGVDKAYVLKTRDNAYVAAVLDRNRGAADLTDKIEKDITKAVKDTDQDINNVYVSSNPDFIDLTNTYINDERSGEPMQGFFQDFGQMVDRMFPEAR</sequence>
<dbReference type="RefSeq" id="WP_197315303.1">
    <property type="nucleotide sequence ID" value="NZ_JADZSC010000001.1"/>
</dbReference>
<keyword evidence="2" id="KW-0449">Lipoprotein</keyword>
<evidence type="ECO:0000313" key="2">
    <source>
        <dbReference type="EMBL" id="MBH0228649.1"/>
    </source>
</evidence>